<dbReference type="Proteomes" id="UP001151760">
    <property type="component" value="Unassembled WGS sequence"/>
</dbReference>
<feature type="compositionally biased region" description="Basic and acidic residues" evidence="1">
    <location>
        <begin position="107"/>
        <end position="141"/>
    </location>
</feature>
<accession>A0ABQ4YVN9</accession>
<proteinExistence type="predicted"/>
<feature type="region of interest" description="Disordered" evidence="1">
    <location>
        <begin position="107"/>
        <end position="152"/>
    </location>
</feature>
<evidence type="ECO:0000256" key="1">
    <source>
        <dbReference type="SAM" id="MobiDB-lite"/>
    </source>
</evidence>
<reference evidence="2" key="2">
    <citation type="submission" date="2022-01" db="EMBL/GenBank/DDBJ databases">
        <authorList>
            <person name="Yamashiro T."/>
            <person name="Shiraishi A."/>
            <person name="Satake H."/>
            <person name="Nakayama K."/>
        </authorList>
    </citation>
    <scope>NUCLEOTIDE SEQUENCE</scope>
</reference>
<reference evidence="2" key="1">
    <citation type="journal article" date="2022" name="Int. J. Mol. Sci.">
        <title>Draft Genome of Tanacetum Coccineum: Genomic Comparison of Closely Related Tanacetum-Family Plants.</title>
        <authorList>
            <person name="Yamashiro T."/>
            <person name="Shiraishi A."/>
            <person name="Nakayama K."/>
            <person name="Satake H."/>
        </authorList>
    </citation>
    <scope>NUCLEOTIDE SEQUENCE</scope>
</reference>
<organism evidence="2 3">
    <name type="scientific">Tanacetum coccineum</name>
    <dbReference type="NCBI Taxonomy" id="301880"/>
    <lineage>
        <taxon>Eukaryota</taxon>
        <taxon>Viridiplantae</taxon>
        <taxon>Streptophyta</taxon>
        <taxon>Embryophyta</taxon>
        <taxon>Tracheophyta</taxon>
        <taxon>Spermatophyta</taxon>
        <taxon>Magnoliopsida</taxon>
        <taxon>eudicotyledons</taxon>
        <taxon>Gunneridae</taxon>
        <taxon>Pentapetalae</taxon>
        <taxon>asterids</taxon>
        <taxon>campanulids</taxon>
        <taxon>Asterales</taxon>
        <taxon>Asteraceae</taxon>
        <taxon>Asteroideae</taxon>
        <taxon>Anthemideae</taxon>
        <taxon>Anthemidinae</taxon>
        <taxon>Tanacetum</taxon>
    </lineage>
</organism>
<dbReference type="EMBL" id="BQNB010010781">
    <property type="protein sequence ID" value="GJS81868.1"/>
    <property type="molecule type" value="Genomic_DNA"/>
</dbReference>
<evidence type="ECO:0000313" key="2">
    <source>
        <dbReference type="EMBL" id="GJS81868.1"/>
    </source>
</evidence>
<gene>
    <name evidence="2" type="ORF">Tco_0748409</name>
</gene>
<sequence>MPIPLPDDPYVAVRQAQLVDTDTESEPEEAPLEAEDSQPLGSRLHRTPPHHCDLITHLLIFYLPLHLLELRSTERTARMIVRAQPAMSPGHSARVAEAMTLLDSAFRKSEGDELRDEDTKEDREDKSLDSNDEREGRDLDNKGQGLEDEGPGLGYGALRCRELAMGEDQVPTTFERLDALPPTLFEGYDRDLRELYTRSGECVDESVFRKGILGSLEQEQEQERATVTFSAIWRPVLALEAWQYLGTLLSMPVGDMVRHSPRIGFPFL</sequence>
<comment type="caution">
    <text evidence="2">The sequence shown here is derived from an EMBL/GenBank/DDBJ whole genome shotgun (WGS) entry which is preliminary data.</text>
</comment>
<protein>
    <submittedName>
        <fullName evidence="2">Uncharacterized protein</fullName>
    </submittedName>
</protein>
<name>A0ABQ4YVN9_9ASTR</name>
<evidence type="ECO:0000313" key="3">
    <source>
        <dbReference type="Proteomes" id="UP001151760"/>
    </source>
</evidence>
<feature type="region of interest" description="Disordered" evidence="1">
    <location>
        <begin position="17"/>
        <end position="45"/>
    </location>
</feature>
<keyword evidence="3" id="KW-1185">Reference proteome</keyword>
<feature type="compositionally biased region" description="Acidic residues" evidence="1">
    <location>
        <begin position="21"/>
        <end position="36"/>
    </location>
</feature>